<evidence type="ECO:0008006" key="4">
    <source>
        <dbReference type="Google" id="ProtNLM"/>
    </source>
</evidence>
<feature type="region of interest" description="Disordered" evidence="1">
    <location>
        <begin position="239"/>
        <end position="262"/>
    </location>
</feature>
<reference evidence="3" key="1">
    <citation type="journal article" date="2012" name="PLoS Genet.">
        <title>The genomes of the fungal plant pathogens Cladosporium fulvum and Dothistroma septosporum reveal adaptation to different hosts and lifestyles but also signatures of common ancestry.</title>
        <authorList>
            <person name="de Wit P.J.G.M."/>
            <person name="van der Burgt A."/>
            <person name="Oekmen B."/>
            <person name="Stergiopoulos I."/>
            <person name="Abd-Elsalam K.A."/>
            <person name="Aerts A.L."/>
            <person name="Bahkali A.H."/>
            <person name="Beenen H.G."/>
            <person name="Chettri P."/>
            <person name="Cox M.P."/>
            <person name="Datema E."/>
            <person name="de Vries R.P."/>
            <person name="Dhillon B."/>
            <person name="Ganley A.R."/>
            <person name="Griffiths S.A."/>
            <person name="Guo Y."/>
            <person name="Hamelin R.C."/>
            <person name="Henrissat B."/>
            <person name="Kabir M.S."/>
            <person name="Jashni M.K."/>
            <person name="Kema G."/>
            <person name="Klaubauf S."/>
            <person name="Lapidus A."/>
            <person name="Levasseur A."/>
            <person name="Lindquist E."/>
            <person name="Mehrabi R."/>
            <person name="Ohm R.A."/>
            <person name="Owen T.J."/>
            <person name="Salamov A."/>
            <person name="Schwelm A."/>
            <person name="Schijlen E."/>
            <person name="Sun H."/>
            <person name="van den Burg H.A."/>
            <person name="van Ham R.C.H.J."/>
            <person name="Zhang S."/>
            <person name="Goodwin S.B."/>
            <person name="Grigoriev I.V."/>
            <person name="Collemare J."/>
            <person name="Bradshaw R.E."/>
        </authorList>
    </citation>
    <scope>NUCLEOTIDE SEQUENCE [LARGE SCALE GENOMIC DNA]</scope>
    <source>
        <strain evidence="3">NZE10 / CBS 128990</strain>
    </source>
</reference>
<dbReference type="GO" id="GO:0030674">
    <property type="term" value="F:protein-macromolecule adaptor activity"/>
    <property type="evidence" value="ECO:0007669"/>
    <property type="project" value="TreeGrafter"/>
</dbReference>
<feature type="compositionally biased region" description="Acidic residues" evidence="1">
    <location>
        <begin position="241"/>
        <end position="252"/>
    </location>
</feature>
<dbReference type="PANTHER" id="PTHR28043">
    <property type="entry name" value="INCREASED RECOMBINATION CENTERS PROTEIN 6"/>
    <property type="match status" value="1"/>
</dbReference>
<dbReference type="OrthoDB" id="10261384at2759"/>
<name>N1PWG4_DOTSN</name>
<proteinExistence type="predicted"/>
<keyword evidence="3" id="KW-1185">Reference proteome</keyword>
<sequence length="306" mass="34252">MDDSTMEIKISRRILFLGAREAGVLDVIKDLTGTAPAPDTNGSTAGLNHEWNVKTEYYSATVPIWIDEVPDFEAWKEEFLKVEAKEVVDAVGAWIFCFEREQDGDITDNVEAAMKSIQEVLERHAVYGGEVVLLTVAKTKARKAQATSAGAGEEENEDKCIQYGFEFIDYAATGRTEYGEKVGFERLKEALEANEWTAREDDLELDDLGFDGDDDDGLGGFARDEAEMTAELFGMKAALNQDEDENDIDTEDFMSPQRQKDQVDDLDRMMGKLLAIKEQSADLPEQQRKRMAAQAVKDLMKERSST</sequence>
<dbReference type="Proteomes" id="UP000016933">
    <property type="component" value="Unassembled WGS sequence"/>
</dbReference>
<evidence type="ECO:0000313" key="3">
    <source>
        <dbReference type="Proteomes" id="UP000016933"/>
    </source>
</evidence>
<dbReference type="Pfam" id="PF10199">
    <property type="entry name" value="Adaptin_binding"/>
    <property type="match status" value="1"/>
</dbReference>
<gene>
    <name evidence="2" type="ORF">DOTSEDRAFT_69706</name>
</gene>
<dbReference type="OMA" id="EALMMRM"/>
<dbReference type="PANTHER" id="PTHR28043:SF1">
    <property type="entry name" value="INCREASED RECOMBINATION CENTERS PROTEIN 6"/>
    <property type="match status" value="1"/>
</dbReference>
<dbReference type="HOGENOM" id="CLU_031716_0_0_1"/>
<reference evidence="2 3" key="2">
    <citation type="journal article" date="2012" name="PLoS Pathog.">
        <title>Diverse lifestyles and strategies of plant pathogenesis encoded in the genomes of eighteen Dothideomycetes fungi.</title>
        <authorList>
            <person name="Ohm R.A."/>
            <person name="Feau N."/>
            <person name="Henrissat B."/>
            <person name="Schoch C.L."/>
            <person name="Horwitz B.A."/>
            <person name="Barry K.W."/>
            <person name="Condon B.J."/>
            <person name="Copeland A.C."/>
            <person name="Dhillon B."/>
            <person name="Glaser F."/>
            <person name="Hesse C.N."/>
            <person name="Kosti I."/>
            <person name="LaButti K."/>
            <person name="Lindquist E.A."/>
            <person name="Lucas S."/>
            <person name="Salamov A.A."/>
            <person name="Bradshaw R.E."/>
            <person name="Ciuffetti L."/>
            <person name="Hamelin R.C."/>
            <person name="Kema G.H.J."/>
            <person name="Lawrence C."/>
            <person name="Scott J.A."/>
            <person name="Spatafora J.W."/>
            <person name="Turgeon B.G."/>
            <person name="de Wit P.J.G.M."/>
            <person name="Zhong S."/>
            <person name="Goodwin S.B."/>
            <person name="Grigoriev I.V."/>
        </authorList>
    </citation>
    <scope>NUCLEOTIDE SEQUENCE [LARGE SCALE GENOMIC DNA]</scope>
    <source>
        <strain evidence="3">NZE10 / CBS 128990</strain>
    </source>
</reference>
<dbReference type="eggNOG" id="ENOG502RTVH">
    <property type="taxonomic scope" value="Eukaryota"/>
</dbReference>
<dbReference type="GO" id="GO:0016192">
    <property type="term" value="P:vesicle-mediated transport"/>
    <property type="evidence" value="ECO:0007669"/>
    <property type="project" value="InterPro"/>
</dbReference>
<dbReference type="AlphaFoldDB" id="N1PWG4"/>
<protein>
    <recommendedName>
        <fullName evidence="4">Increased recombination centers protein 6</fullName>
    </recommendedName>
</protein>
<evidence type="ECO:0000313" key="2">
    <source>
        <dbReference type="EMBL" id="EME47866.1"/>
    </source>
</evidence>
<dbReference type="Gene3D" id="3.40.50.11960">
    <property type="match status" value="1"/>
</dbReference>
<accession>N1PWG4</accession>
<dbReference type="InterPro" id="IPR034627">
    <property type="entry name" value="Irc6"/>
</dbReference>
<dbReference type="EMBL" id="KB446536">
    <property type="protein sequence ID" value="EME47866.1"/>
    <property type="molecule type" value="Genomic_DNA"/>
</dbReference>
<evidence type="ECO:0000256" key="1">
    <source>
        <dbReference type="SAM" id="MobiDB-lite"/>
    </source>
</evidence>
<dbReference type="STRING" id="675120.N1PWG4"/>
<organism evidence="2 3">
    <name type="scientific">Dothistroma septosporum (strain NZE10 / CBS 128990)</name>
    <name type="common">Red band needle blight fungus</name>
    <name type="synonym">Mycosphaerella pini</name>
    <dbReference type="NCBI Taxonomy" id="675120"/>
    <lineage>
        <taxon>Eukaryota</taxon>
        <taxon>Fungi</taxon>
        <taxon>Dikarya</taxon>
        <taxon>Ascomycota</taxon>
        <taxon>Pezizomycotina</taxon>
        <taxon>Dothideomycetes</taxon>
        <taxon>Dothideomycetidae</taxon>
        <taxon>Mycosphaerellales</taxon>
        <taxon>Mycosphaerellaceae</taxon>
        <taxon>Dothistroma</taxon>
    </lineage>
</organism>